<keyword evidence="5 8" id="KW-1133">Transmembrane helix</keyword>
<dbReference type="GO" id="GO:0015093">
    <property type="term" value="F:ferrous iron transmembrane transporter activity"/>
    <property type="evidence" value="ECO:0007669"/>
    <property type="project" value="TreeGrafter"/>
</dbReference>
<keyword evidence="6 8" id="KW-0472">Membrane</keyword>
<protein>
    <submittedName>
        <fullName evidence="9">Iron permease FTR1</fullName>
    </submittedName>
</protein>
<evidence type="ECO:0000256" key="6">
    <source>
        <dbReference type="ARBA" id="ARBA00023136"/>
    </source>
</evidence>
<evidence type="ECO:0000256" key="7">
    <source>
        <dbReference type="SAM" id="MobiDB-lite"/>
    </source>
</evidence>
<reference evidence="9 10" key="1">
    <citation type="journal article" date="2015" name="Fungal Genet. Biol.">
        <title>Evolution of novel wood decay mechanisms in Agaricales revealed by the genome sequences of Fistulina hepatica and Cylindrobasidium torrendii.</title>
        <authorList>
            <person name="Floudas D."/>
            <person name="Held B.W."/>
            <person name="Riley R."/>
            <person name="Nagy L.G."/>
            <person name="Koehler G."/>
            <person name="Ransdell A.S."/>
            <person name="Younus H."/>
            <person name="Chow J."/>
            <person name="Chiniquy J."/>
            <person name="Lipzen A."/>
            <person name="Tritt A."/>
            <person name="Sun H."/>
            <person name="Haridas S."/>
            <person name="LaButti K."/>
            <person name="Ohm R.A."/>
            <person name="Kues U."/>
            <person name="Blanchette R.A."/>
            <person name="Grigoriev I.V."/>
            <person name="Minto R.E."/>
            <person name="Hibbett D.S."/>
        </authorList>
    </citation>
    <scope>NUCLEOTIDE SEQUENCE [LARGE SCALE GENOMIC DNA]</scope>
    <source>
        <strain evidence="9 10">ATCC 64428</strain>
    </source>
</reference>
<feature type="transmembrane region" description="Helical" evidence="8">
    <location>
        <begin position="80"/>
        <end position="106"/>
    </location>
</feature>
<dbReference type="Proteomes" id="UP000054144">
    <property type="component" value="Unassembled WGS sequence"/>
</dbReference>
<dbReference type="GO" id="GO:0033573">
    <property type="term" value="C:high-affinity iron permease complex"/>
    <property type="evidence" value="ECO:0007669"/>
    <property type="project" value="InterPro"/>
</dbReference>
<name>A0A0D7A8Y3_9AGAR</name>
<organism evidence="9 10">
    <name type="scientific">Fistulina hepatica ATCC 64428</name>
    <dbReference type="NCBI Taxonomy" id="1128425"/>
    <lineage>
        <taxon>Eukaryota</taxon>
        <taxon>Fungi</taxon>
        <taxon>Dikarya</taxon>
        <taxon>Basidiomycota</taxon>
        <taxon>Agaricomycotina</taxon>
        <taxon>Agaricomycetes</taxon>
        <taxon>Agaricomycetidae</taxon>
        <taxon>Agaricales</taxon>
        <taxon>Fistulinaceae</taxon>
        <taxon>Fistulina</taxon>
    </lineage>
</organism>
<evidence type="ECO:0000313" key="9">
    <source>
        <dbReference type="EMBL" id="KIY47457.1"/>
    </source>
</evidence>
<evidence type="ECO:0000256" key="4">
    <source>
        <dbReference type="ARBA" id="ARBA00022692"/>
    </source>
</evidence>
<keyword evidence="10" id="KW-1185">Reference proteome</keyword>
<dbReference type="PANTHER" id="PTHR31632:SF2">
    <property type="entry name" value="PLASMA MEMBRANE IRON PERMEASE"/>
    <property type="match status" value="1"/>
</dbReference>
<keyword evidence="4 8" id="KW-0812">Transmembrane</keyword>
<feature type="transmembrane region" description="Helical" evidence="8">
    <location>
        <begin position="118"/>
        <end position="141"/>
    </location>
</feature>
<accession>A0A0D7A8Y3</accession>
<dbReference type="InterPro" id="IPR004923">
    <property type="entry name" value="FTR1/Fip1/EfeU"/>
</dbReference>
<keyword evidence="3" id="KW-0406">Ion transport</keyword>
<dbReference type="AlphaFoldDB" id="A0A0D7A8Y3"/>
<evidence type="ECO:0000256" key="3">
    <source>
        <dbReference type="ARBA" id="ARBA00022496"/>
    </source>
</evidence>
<keyword evidence="3" id="KW-0410">Iron transport</keyword>
<feature type="transmembrane region" description="Helical" evidence="8">
    <location>
        <begin position="232"/>
        <end position="254"/>
    </location>
</feature>
<dbReference type="EMBL" id="KN881933">
    <property type="protein sequence ID" value="KIY47457.1"/>
    <property type="molecule type" value="Genomic_DNA"/>
</dbReference>
<dbReference type="PANTHER" id="PTHR31632">
    <property type="entry name" value="IRON TRANSPORTER FTH1"/>
    <property type="match status" value="1"/>
</dbReference>
<proteinExistence type="inferred from homology"/>
<gene>
    <name evidence="9" type="ORF">FISHEDRAFT_45195</name>
</gene>
<evidence type="ECO:0000313" key="10">
    <source>
        <dbReference type="Proteomes" id="UP000054144"/>
    </source>
</evidence>
<comment type="subcellular location">
    <subcellularLocation>
        <location evidence="1">Membrane</location>
        <topology evidence="1">Multi-pass membrane protein</topology>
    </subcellularLocation>
</comment>
<dbReference type="Pfam" id="PF03239">
    <property type="entry name" value="FTR1"/>
    <property type="match status" value="1"/>
</dbReference>
<sequence length="410" mass="44587">MTKSVFSVPIYFIVWRETLEAAIIVSTLLGLVDQIVDTGRLDGEEHTTGENGGNTTTQVGEESVVDDAEHRRVLKRKLKIQVFIGSAIGLFIALAIGAAFIAVWFTQASNLWSSTEDLWEGIFELIAALMILIMGVTMVKLDRAKVHWRLKLQAAFAGKHVDVRTRSGRWVLLILPLITVMREGLEAVIFVGGVSLGQSATAIPLAAVVGLATGIVCGIVVYGFASRATLRIFLIVMTNFLLLIGAGLFSRAVWSFEDHAFTLLVGADVDDTGGDGPGSYDVRGSVWHLDCCNPEDNYDGQGWEIFNALFGWTNSATIGSVVSYVVYWLAAMFILACMKYKEGRTRIFGHESAAGRQLRISREKKTVAPTASDTKVADEKVASGTERTTSEDGPSVEGTFFDVKSHNHAC</sequence>
<feature type="transmembrane region" description="Helical" evidence="8">
    <location>
        <begin position="316"/>
        <end position="338"/>
    </location>
</feature>
<keyword evidence="3" id="KW-0408">Iron</keyword>
<evidence type="ECO:0000256" key="8">
    <source>
        <dbReference type="SAM" id="Phobius"/>
    </source>
</evidence>
<evidence type="ECO:0000256" key="2">
    <source>
        <dbReference type="ARBA" id="ARBA00008333"/>
    </source>
</evidence>
<evidence type="ECO:0000256" key="1">
    <source>
        <dbReference type="ARBA" id="ARBA00004141"/>
    </source>
</evidence>
<evidence type="ECO:0000256" key="5">
    <source>
        <dbReference type="ARBA" id="ARBA00022989"/>
    </source>
</evidence>
<comment type="similarity">
    <text evidence="2">Belongs to the oxidase-dependent Fe transporter (OFeT) (TC 9.A.10.1) family.</text>
</comment>
<dbReference type="OrthoDB" id="4364at2759"/>
<feature type="region of interest" description="Disordered" evidence="7">
    <location>
        <begin position="364"/>
        <end position="397"/>
    </location>
</feature>
<keyword evidence="3" id="KW-0813">Transport</keyword>
<feature type="transmembrane region" description="Helical" evidence="8">
    <location>
        <begin position="202"/>
        <end position="225"/>
    </location>
</feature>
<feature type="transmembrane region" description="Helical" evidence="8">
    <location>
        <begin position="170"/>
        <end position="196"/>
    </location>
</feature>